<evidence type="ECO:0000313" key="3">
    <source>
        <dbReference type="EMBL" id="RDK02750.1"/>
    </source>
</evidence>
<dbReference type="InterPro" id="IPR050272">
    <property type="entry name" value="Isochorismatase-like_hydrls"/>
</dbReference>
<keyword evidence="1" id="KW-0378">Hydrolase</keyword>
<dbReference type="Proteomes" id="UP000254875">
    <property type="component" value="Unassembled WGS sequence"/>
</dbReference>
<dbReference type="EMBL" id="QHKS01000006">
    <property type="protein sequence ID" value="RDK02750.1"/>
    <property type="molecule type" value="Genomic_DNA"/>
</dbReference>
<dbReference type="PANTHER" id="PTHR43540:SF6">
    <property type="entry name" value="ISOCHORISMATASE-LIKE DOMAIN-CONTAINING PROTEIN"/>
    <property type="match status" value="1"/>
</dbReference>
<evidence type="ECO:0000259" key="2">
    <source>
        <dbReference type="Pfam" id="PF00857"/>
    </source>
</evidence>
<dbReference type="PANTHER" id="PTHR43540">
    <property type="entry name" value="PEROXYUREIDOACRYLATE/UREIDOACRYLATE AMIDOHYDROLASE-RELATED"/>
    <property type="match status" value="1"/>
</dbReference>
<dbReference type="Gene3D" id="3.40.50.850">
    <property type="entry name" value="Isochorismatase-like"/>
    <property type="match status" value="1"/>
</dbReference>
<keyword evidence="4" id="KW-1185">Reference proteome</keyword>
<sequence>MTTQSKRAAVFASGTTAVELDPVTTSREHDLLIEKTLPSAFAEADLTGWLRERGVDTPTVRGFTSNNCGKSTVRDAVRSGFRVEFLADAAGAFAHANRAGASIAEES</sequence>
<dbReference type="InterPro" id="IPR000868">
    <property type="entry name" value="Isochorismatase-like_dom"/>
</dbReference>
<reference evidence="4" key="1">
    <citation type="submission" date="2018-05" db="EMBL/GenBank/DDBJ databases">
        <authorList>
            <person name="Feng T."/>
        </authorList>
    </citation>
    <scope>NUCLEOTIDE SEQUENCE [LARGE SCALE GENOMIC DNA]</scope>
    <source>
        <strain evidence="4">S27</strain>
    </source>
</reference>
<comment type="caution">
    <text evidence="3">The sequence shown here is derived from an EMBL/GenBank/DDBJ whole genome shotgun (WGS) entry which is preliminary data.</text>
</comment>
<evidence type="ECO:0000256" key="1">
    <source>
        <dbReference type="ARBA" id="ARBA00022801"/>
    </source>
</evidence>
<organism evidence="3 4">
    <name type="scientific">Paraburkholderia lacunae</name>
    <dbReference type="NCBI Taxonomy" id="2211104"/>
    <lineage>
        <taxon>Bacteria</taxon>
        <taxon>Pseudomonadati</taxon>
        <taxon>Pseudomonadota</taxon>
        <taxon>Betaproteobacteria</taxon>
        <taxon>Burkholderiales</taxon>
        <taxon>Burkholderiaceae</taxon>
        <taxon>Paraburkholderia</taxon>
    </lineage>
</organism>
<dbReference type="RefSeq" id="WP_115100779.1">
    <property type="nucleotide sequence ID" value="NZ_QHKS01000006.1"/>
</dbReference>
<dbReference type="InterPro" id="IPR036380">
    <property type="entry name" value="Isochorismatase-like_sf"/>
</dbReference>
<feature type="domain" description="Isochorismatase-like" evidence="2">
    <location>
        <begin position="5"/>
        <end position="98"/>
    </location>
</feature>
<name>A0A370NAV6_9BURK</name>
<dbReference type="GO" id="GO:0016787">
    <property type="term" value="F:hydrolase activity"/>
    <property type="evidence" value="ECO:0007669"/>
    <property type="project" value="UniProtKB-KW"/>
</dbReference>
<gene>
    <name evidence="3" type="ORF">DLM46_10890</name>
</gene>
<dbReference type="Pfam" id="PF00857">
    <property type="entry name" value="Isochorismatase"/>
    <property type="match status" value="1"/>
</dbReference>
<dbReference type="AlphaFoldDB" id="A0A370NAV6"/>
<protein>
    <recommendedName>
        <fullName evidence="2">Isochorismatase-like domain-containing protein</fullName>
    </recommendedName>
</protein>
<dbReference type="OrthoDB" id="5360912at2"/>
<accession>A0A370NAV6</accession>
<dbReference type="SUPFAM" id="SSF52499">
    <property type="entry name" value="Isochorismatase-like hydrolases"/>
    <property type="match status" value="1"/>
</dbReference>
<proteinExistence type="predicted"/>
<evidence type="ECO:0000313" key="4">
    <source>
        <dbReference type="Proteomes" id="UP000254875"/>
    </source>
</evidence>